<evidence type="ECO:0000256" key="5">
    <source>
        <dbReference type="ARBA" id="ARBA00023163"/>
    </source>
</evidence>
<dbReference type="PROSITE" id="PS00676">
    <property type="entry name" value="SIGMA54_INTERACT_2"/>
    <property type="match status" value="1"/>
</dbReference>
<dbReference type="GO" id="GO:0043565">
    <property type="term" value="F:sequence-specific DNA binding"/>
    <property type="evidence" value="ECO:0007669"/>
    <property type="project" value="InterPro"/>
</dbReference>
<dbReference type="FunFam" id="3.40.50.300:FF:000006">
    <property type="entry name" value="DNA-binding transcriptional regulator NtrC"/>
    <property type="match status" value="1"/>
</dbReference>
<dbReference type="Pfam" id="PF25601">
    <property type="entry name" value="AAA_lid_14"/>
    <property type="match status" value="1"/>
</dbReference>
<dbReference type="Gene3D" id="3.30.450.20">
    <property type="entry name" value="PAS domain"/>
    <property type="match status" value="1"/>
</dbReference>
<dbReference type="SUPFAM" id="SSF46689">
    <property type="entry name" value="Homeodomain-like"/>
    <property type="match status" value="1"/>
</dbReference>
<dbReference type="CDD" id="cd00130">
    <property type="entry name" value="PAS"/>
    <property type="match status" value="1"/>
</dbReference>
<keyword evidence="4" id="KW-0238">DNA-binding</keyword>
<proteinExistence type="predicted"/>
<dbReference type="PROSITE" id="PS50112">
    <property type="entry name" value="PAS"/>
    <property type="match status" value="1"/>
</dbReference>
<sequence length="508" mass="56678">MFQLLDCSPLPQFAVGLDNKITYWNKACEALTGFKAAEMIGTDRHWEPFYSHKRPIVADLVLNNDRNSFFHLYQDKNPGQSRIIPNAWEAFDWFRMCGQPLHLHFMAAPVFNEQGKLVGAVETLHDLSGRMLALLAPSEHTAPGADGRGRSTNLLRHNIRFGLLVGNSPAMQRVYDVLAKAAGSNANVIIYGESGTGKEVVARTIHDLSHRAKKNFVAVNCGAIPETLAESEFFGYRKGAFTGAGTDREGYLDQADGGTLFLDEIGEISLAMQVKLLRVLEGNGFCPVGSRETRKPDVRIIGATSRDMEQLVREGRIRRDFFYRIHVIPVQLPPLRDRKEDLRALTDHFINKFSPDHQELSLSEEIYQRLEQYPWPGNVRELQNVIQRYLTLGELVFTPTGPGSPGNGPEPPIAPPHNSLPGAAVGQSSLNIPEAMAPPASSPEIASVNTNPVALLRNHGGLEGMISTIERELIRQALESNQWHRENTAMMLDISRKTLFRKMRQFNL</sequence>
<protein>
    <submittedName>
        <fullName evidence="9">Sigma54 specific transcriptional regulator with PAS/PAC sensor, Fis family</fullName>
    </submittedName>
</protein>
<evidence type="ECO:0000259" key="8">
    <source>
        <dbReference type="PROSITE" id="PS50112"/>
    </source>
</evidence>
<keyword evidence="1" id="KW-0547">Nucleotide-binding</keyword>
<evidence type="ECO:0000313" key="9">
    <source>
        <dbReference type="EMBL" id="ADH85258.1"/>
    </source>
</evidence>
<dbReference type="InterPro" id="IPR025943">
    <property type="entry name" value="Sigma_54_int_dom_ATP-bd_2"/>
</dbReference>
<evidence type="ECO:0000256" key="2">
    <source>
        <dbReference type="ARBA" id="ARBA00022840"/>
    </source>
</evidence>
<evidence type="ECO:0000256" key="4">
    <source>
        <dbReference type="ARBA" id="ARBA00023125"/>
    </source>
</evidence>
<dbReference type="SUPFAM" id="SSF55785">
    <property type="entry name" value="PYP-like sensor domain (PAS domain)"/>
    <property type="match status" value="1"/>
</dbReference>
<feature type="domain" description="Sigma-54 factor interaction" evidence="7">
    <location>
        <begin position="164"/>
        <end position="391"/>
    </location>
</feature>
<dbReference type="PRINTS" id="PR01590">
    <property type="entry name" value="HTHFIS"/>
</dbReference>
<dbReference type="Pfam" id="PF00158">
    <property type="entry name" value="Sigma54_activat"/>
    <property type="match status" value="1"/>
</dbReference>
<dbReference type="PANTHER" id="PTHR32071">
    <property type="entry name" value="TRANSCRIPTIONAL REGULATORY PROTEIN"/>
    <property type="match status" value="1"/>
</dbReference>
<dbReference type="PROSITE" id="PS50045">
    <property type="entry name" value="SIGMA54_INTERACT_4"/>
    <property type="match status" value="1"/>
</dbReference>
<name>D6Z0M9_DESAT</name>
<dbReference type="SUPFAM" id="SSF52540">
    <property type="entry name" value="P-loop containing nucleoside triphosphate hydrolases"/>
    <property type="match status" value="1"/>
</dbReference>
<dbReference type="GO" id="GO:0006355">
    <property type="term" value="P:regulation of DNA-templated transcription"/>
    <property type="evidence" value="ECO:0007669"/>
    <property type="project" value="InterPro"/>
</dbReference>
<evidence type="ECO:0000313" key="10">
    <source>
        <dbReference type="Proteomes" id="UP000001508"/>
    </source>
</evidence>
<keyword evidence="10" id="KW-1185">Reference proteome</keyword>
<evidence type="ECO:0000259" key="7">
    <source>
        <dbReference type="PROSITE" id="PS50045"/>
    </source>
</evidence>
<evidence type="ECO:0000256" key="1">
    <source>
        <dbReference type="ARBA" id="ARBA00022741"/>
    </source>
</evidence>
<dbReference type="InterPro" id="IPR058031">
    <property type="entry name" value="AAA_lid_NorR"/>
</dbReference>
<dbReference type="AlphaFoldDB" id="D6Z0M9"/>
<dbReference type="Pfam" id="PF02954">
    <property type="entry name" value="HTH_8"/>
    <property type="match status" value="1"/>
</dbReference>
<reference evidence="10" key="1">
    <citation type="submission" date="2010-02" db="EMBL/GenBank/DDBJ databases">
        <title>Complete sequence of Desulfurivibrio alkaliphilus AHT2.</title>
        <authorList>
            <consortium name="US DOE Joint Genome Institute"/>
            <person name="Pitluck S."/>
            <person name="Chertkov O."/>
            <person name="Detter J.C."/>
            <person name="Han C."/>
            <person name="Tapia R."/>
            <person name="Larimer F."/>
            <person name="Land M."/>
            <person name="Hauser L."/>
            <person name="Kyrpides N."/>
            <person name="Mikhailova N."/>
            <person name="Sorokin D.Y."/>
            <person name="Muyzer G."/>
            <person name="Woyke T."/>
        </authorList>
    </citation>
    <scope>NUCLEOTIDE SEQUENCE [LARGE SCALE GENOMIC DNA]</scope>
    <source>
        <strain evidence="10">DSM 19089 / UNIQEM U267 / AHT2</strain>
    </source>
</reference>
<dbReference type="InterPro" id="IPR025944">
    <property type="entry name" value="Sigma_54_int_dom_CS"/>
</dbReference>
<dbReference type="SMART" id="SM00382">
    <property type="entry name" value="AAA"/>
    <property type="match status" value="1"/>
</dbReference>
<dbReference type="InterPro" id="IPR035965">
    <property type="entry name" value="PAS-like_dom_sf"/>
</dbReference>
<dbReference type="RefSeq" id="WP_013162789.1">
    <property type="nucleotide sequence ID" value="NC_014216.1"/>
</dbReference>
<dbReference type="InterPro" id="IPR003593">
    <property type="entry name" value="AAA+_ATPase"/>
</dbReference>
<dbReference type="PROSITE" id="PS00688">
    <property type="entry name" value="SIGMA54_INTERACT_3"/>
    <property type="match status" value="1"/>
</dbReference>
<evidence type="ECO:0000256" key="6">
    <source>
        <dbReference type="SAM" id="MobiDB-lite"/>
    </source>
</evidence>
<dbReference type="InterPro" id="IPR002197">
    <property type="entry name" value="HTH_Fis"/>
</dbReference>
<evidence type="ECO:0000256" key="3">
    <source>
        <dbReference type="ARBA" id="ARBA00023015"/>
    </source>
</evidence>
<organism evidence="9 10">
    <name type="scientific">Desulfurivibrio alkaliphilus (strain DSM 19089 / UNIQEM U267 / AHT2)</name>
    <dbReference type="NCBI Taxonomy" id="589865"/>
    <lineage>
        <taxon>Bacteria</taxon>
        <taxon>Pseudomonadati</taxon>
        <taxon>Thermodesulfobacteriota</taxon>
        <taxon>Desulfobulbia</taxon>
        <taxon>Desulfobulbales</taxon>
        <taxon>Desulfobulbaceae</taxon>
        <taxon>Desulfurivibrio</taxon>
    </lineage>
</organism>
<accession>D6Z0M9</accession>
<dbReference type="InterPro" id="IPR002078">
    <property type="entry name" value="Sigma_54_int"/>
</dbReference>
<dbReference type="InterPro" id="IPR000014">
    <property type="entry name" value="PAS"/>
</dbReference>
<dbReference type="GO" id="GO:0005524">
    <property type="term" value="F:ATP binding"/>
    <property type="evidence" value="ECO:0007669"/>
    <property type="project" value="UniProtKB-KW"/>
</dbReference>
<dbReference type="Proteomes" id="UP000001508">
    <property type="component" value="Chromosome"/>
</dbReference>
<dbReference type="Gene3D" id="3.40.50.300">
    <property type="entry name" value="P-loop containing nucleotide triphosphate hydrolases"/>
    <property type="match status" value="1"/>
</dbReference>
<dbReference type="Gene3D" id="1.10.10.60">
    <property type="entry name" value="Homeodomain-like"/>
    <property type="match status" value="1"/>
</dbReference>
<dbReference type="KEGG" id="dak:DaAHT2_0552"/>
<dbReference type="InParanoid" id="D6Z0M9"/>
<dbReference type="Gene3D" id="1.10.8.60">
    <property type="match status" value="1"/>
</dbReference>
<dbReference type="HOGENOM" id="CLU_000445_8_1_7"/>
<gene>
    <name evidence="9" type="ordered locus">DaAHT2_0552</name>
</gene>
<dbReference type="CDD" id="cd00009">
    <property type="entry name" value="AAA"/>
    <property type="match status" value="1"/>
</dbReference>
<dbReference type="InterPro" id="IPR013767">
    <property type="entry name" value="PAS_fold"/>
</dbReference>
<dbReference type="InterPro" id="IPR027417">
    <property type="entry name" value="P-loop_NTPase"/>
</dbReference>
<keyword evidence="3" id="KW-0805">Transcription regulation</keyword>
<dbReference type="PROSITE" id="PS00675">
    <property type="entry name" value="SIGMA54_INTERACT_1"/>
    <property type="match status" value="1"/>
</dbReference>
<feature type="domain" description="PAS" evidence="8">
    <location>
        <begin position="1"/>
        <end position="41"/>
    </location>
</feature>
<keyword evidence="5" id="KW-0804">Transcription</keyword>
<dbReference type="eggNOG" id="COG3829">
    <property type="taxonomic scope" value="Bacteria"/>
</dbReference>
<dbReference type="EMBL" id="CP001940">
    <property type="protein sequence ID" value="ADH85258.1"/>
    <property type="molecule type" value="Genomic_DNA"/>
</dbReference>
<dbReference type="InterPro" id="IPR025662">
    <property type="entry name" value="Sigma_54_int_dom_ATP-bd_1"/>
</dbReference>
<dbReference type="Pfam" id="PF00989">
    <property type="entry name" value="PAS"/>
    <property type="match status" value="1"/>
</dbReference>
<keyword evidence="2" id="KW-0067">ATP-binding</keyword>
<dbReference type="InterPro" id="IPR009057">
    <property type="entry name" value="Homeodomain-like_sf"/>
</dbReference>
<dbReference type="STRING" id="589865.DaAHT2_0552"/>
<feature type="region of interest" description="Disordered" evidence="6">
    <location>
        <begin position="399"/>
        <end position="426"/>
    </location>
</feature>